<dbReference type="InterPro" id="IPR020845">
    <property type="entry name" value="AMP-binding_CS"/>
</dbReference>
<keyword evidence="3" id="KW-1185">Reference proteome</keyword>
<dbReference type="Pfam" id="PF00501">
    <property type="entry name" value="AMP-binding"/>
    <property type="match status" value="1"/>
</dbReference>
<dbReference type="SUPFAM" id="SSF56801">
    <property type="entry name" value="Acetyl-CoA synthetase-like"/>
    <property type="match status" value="1"/>
</dbReference>
<evidence type="ECO:0000313" key="3">
    <source>
        <dbReference type="Proteomes" id="UP001491310"/>
    </source>
</evidence>
<dbReference type="PANTHER" id="PTHR43813">
    <property type="entry name" value="ACYL-ACTIVATING ENZYME 16, CHLOROPLASTIC-RELATED"/>
    <property type="match status" value="1"/>
</dbReference>
<dbReference type="Gene3D" id="3.40.50.12780">
    <property type="entry name" value="N-terminal domain of ligase-like"/>
    <property type="match status" value="1"/>
</dbReference>
<dbReference type="PROSITE" id="PS00455">
    <property type="entry name" value="AMP_BINDING"/>
    <property type="match status" value="1"/>
</dbReference>
<reference evidence="2 3" key="1">
    <citation type="journal article" date="2024" name="Nat. Commun.">
        <title>Phylogenomics reveals the evolutionary origins of lichenization in chlorophyte algae.</title>
        <authorList>
            <person name="Puginier C."/>
            <person name="Libourel C."/>
            <person name="Otte J."/>
            <person name="Skaloud P."/>
            <person name="Haon M."/>
            <person name="Grisel S."/>
            <person name="Petersen M."/>
            <person name="Berrin J.G."/>
            <person name="Delaux P.M."/>
            <person name="Dal Grande F."/>
            <person name="Keller J."/>
        </authorList>
    </citation>
    <scope>NUCLEOTIDE SEQUENCE [LARGE SCALE GENOMIC DNA]</scope>
    <source>
        <strain evidence="2 3">SAG 216-7</strain>
    </source>
</reference>
<dbReference type="Pfam" id="PF23562">
    <property type="entry name" value="AMP-binding_C_3"/>
    <property type="match status" value="1"/>
</dbReference>
<sequence>MTLKGRRAHVCEASSRRCGRGYNRLACQVQAPERTEHPREETVLLEPDGSEVSFIGVPQMWASLADVHGDKLAAIDPHQSPATKLTFLELESQIIQFAAGLRALSLQAGEKVALFSENSSRWLVADQAVMTLGAADAVRGASSPAEEMAYIVSHSESCAIVAQDSQTLERLAPALASSSSQNGNGNGASYNGVPRPAVRFAVVLWGEPNDKCRSLLDCPVLSYAEVLAQGHRASEQFQSAPLSSDQLATIVYTSGTTGNPKGVMLTHGNLKYQLDNLSFFLKPKPGERSLSLLPPWHIYERSCGYYLFSRACTQVYTNIRKFREDLSAYPPHHFVCVPMVLDTLYGRVQQQIKKSSPVKRTIARLFFAIGAAYIRARRILDGVALEYARTAPSMFRVMLATFSAAVLYPLYRLGQVLVFAKIRAALGIMSTVISGGGSLAGHLDDFYETLALPVLNGWGLTETSPVLACRRNMPRENVRGTVGLPIPGTAVRVVHPETLRPVPEGQQGLLLAKGPGVMKGYFNDEAATAKAFVAGDGWFDTGDLGWRAPTGVAGSNMAGHITLTGRAKDTIVLSSGENVEPAPIEDACAVSPFIQHLVLVGQDHRMLGALVVPATEAFAELQDIKGPMGEEEIRAVIRAEISKACAPRPHFERVAAFTLLKEPLSVEAGTLTRTFKPRRPAIYAKYAREVADVLSKLR</sequence>
<evidence type="ECO:0000259" key="1">
    <source>
        <dbReference type="Pfam" id="PF00501"/>
    </source>
</evidence>
<dbReference type="InterPro" id="IPR000873">
    <property type="entry name" value="AMP-dep_synth/lig_dom"/>
</dbReference>
<dbReference type="Proteomes" id="UP001491310">
    <property type="component" value="Unassembled WGS sequence"/>
</dbReference>
<dbReference type="PANTHER" id="PTHR43813:SF1">
    <property type="entry name" value="ACYL-ACTIVATING ENZYME 16, CHLOROPLASTIC-RELATED"/>
    <property type="match status" value="1"/>
</dbReference>
<feature type="domain" description="AMP-dependent synthetase/ligase" evidence="1">
    <location>
        <begin position="65"/>
        <end position="522"/>
    </location>
</feature>
<gene>
    <name evidence="2" type="ORF">WJX75_000951</name>
</gene>
<dbReference type="InterPro" id="IPR042099">
    <property type="entry name" value="ANL_N_sf"/>
</dbReference>
<evidence type="ECO:0000313" key="2">
    <source>
        <dbReference type="EMBL" id="KAK9915569.1"/>
    </source>
</evidence>
<accession>A0ABR2YVJ1</accession>
<comment type="caution">
    <text evidence="2">The sequence shown here is derived from an EMBL/GenBank/DDBJ whole genome shotgun (WGS) entry which is preliminary data.</text>
</comment>
<name>A0ABR2YVJ1_9CHLO</name>
<dbReference type="InterPro" id="IPR045851">
    <property type="entry name" value="AMP-bd_C_sf"/>
</dbReference>
<protein>
    <recommendedName>
        <fullName evidence="1">AMP-dependent synthetase/ligase domain-containing protein</fullName>
    </recommendedName>
</protein>
<organism evidence="2 3">
    <name type="scientific">Coccomyxa subellipsoidea</name>
    <dbReference type="NCBI Taxonomy" id="248742"/>
    <lineage>
        <taxon>Eukaryota</taxon>
        <taxon>Viridiplantae</taxon>
        <taxon>Chlorophyta</taxon>
        <taxon>core chlorophytes</taxon>
        <taxon>Trebouxiophyceae</taxon>
        <taxon>Trebouxiophyceae incertae sedis</taxon>
        <taxon>Coccomyxaceae</taxon>
        <taxon>Coccomyxa</taxon>
    </lineage>
</organism>
<dbReference type="EMBL" id="JALJOT010000004">
    <property type="protein sequence ID" value="KAK9915569.1"/>
    <property type="molecule type" value="Genomic_DNA"/>
</dbReference>
<dbReference type="Gene3D" id="3.30.300.30">
    <property type="match status" value="1"/>
</dbReference>
<proteinExistence type="predicted"/>
<dbReference type="InterPro" id="IPR052987">
    <property type="entry name" value="Chloroplast_AMP-bd_Enzymes"/>
</dbReference>